<evidence type="ECO:0000256" key="1">
    <source>
        <dbReference type="ARBA" id="ARBA00004651"/>
    </source>
</evidence>
<dbReference type="PANTHER" id="PTHR30489:SF0">
    <property type="entry name" value="LIPOPROTEIN-RELEASING SYSTEM TRANSMEMBRANE PROTEIN LOLE"/>
    <property type="match status" value="1"/>
</dbReference>
<dbReference type="RefSeq" id="WP_078832030.1">
    <property type="nucleotide sequence ID" value="NZ_FUWH01000008.1"/>
</dbReference>
<dbReference type="GO" id="GO:0098797">
    <property type="term" value="C:plasma membrane protein complex"/>
    <property type="evidence" value="ECO:0007669"/>
    <property type="project" value="TreeGrafter"/>
</dbReference>
<evidence type="ECO:0000256" key="4">
    <source>
        <dbReference type="ARBA" id="ARBA00022692"/>
    </source>
</evidence>
<keyword evidence="11" id="KW-1185">Reference proteome</keyword>
<dbReference type="OrthoDB" id="1522670at2"/>
<sequence length="410" mass="46562">MSFAFDIAKRIAFNRQRSFSRFIIRLSVAATAVSVMTMIITLAFVNGFQHTVSEKVFSFWGHIRVQKYEAGKSLVAEETPLHRDTAVESIIRHQPGVVQMQRFATKSVVLEKDKEIEGVLLKGIENNYDSSRLAPYLKEGRWLNFSDSLYSREILLSAPLASQLQVHLNDTITVYFISSLDGSRTFRKLTVTGIYKTGIEEYDKLFVLGDLRLIQRVNDWQPEEAGGYEIFVNKYKNIDSINNMLTDKMPVEWMSRSIRDVYPNIFDWLNIQDVNRNVIFIIMAVVAIINLVTCLLILILERTRMIGILKALGAADGVIQQIFIYYASVITFAGIAIGAAAGLGLCFLQQYTGFIKLDESSYYVSSAPVMIVWWQVILICFCTAIVCYLALILPTILIKKLKPVKAIQFR</sequence>
<organism evidence="10 11">
    <name type="scientific">Sediminibacterium ginsengisoli</name>
    <dbReference type="NCBI Taxonomy" id="413434"/>
    <lineage>
        <taxon>Bacteria</taxon>
        <taxon>Pseudomonadati</taxon>
        <taxon>Bacteroidota</taxon>
        <taxon>Chitinophagia</taxon>
        <taxon>Chitinophagales</taxon>
        <taxon>Chitinophagaceae</taxon>
        <taxon>Sediminibacterium</taxon>
    </lineage>
</organism>
<evidence type="ECO:0000259" key="8">
    <source>
        <dbReference type="Pfam" id="PF02687"/>
    </source>
</evidence>
<dbReference type="Pfam" id="PF02687">
    <property type="entry name" value="FtsX"/>
    <property type="match status" value="1"/>
</dbReference>
<feature type="transmembrane region" description="Helical" evidence="7">
    <location>
        <begin position="322"/>
        <end position="351"/>
    </location>
</feature>
<evidence type="ECO:0000259" key="9">
    <source>
        <dbReference type="Pfam" id="PF12704"/>
    </source>
</evidence>
<gene>
    <name evidence="10" type="ORF">SAMN04488132_10898</name>
</gene>
<dbReference type="InterPro" id="IPR003838">
    <property type="entry name" value="ABC3_permease_C"/>
</dbReference>
<evidence type="ECO:0000313" key="11">
    <source>
        <dbReference type="Proteomes" id="UP000190888"/>
    </source>
</evidence>
<keyword evidence="6 7" id="KW-0472">Membrane</keyword>
<feature type="domain" description="MacB-like periplasmic core" evidence="9">
    <location>
        <begin position="26"/>
        <end position="198"/>
    </location>
</feature>
<evidence type="ECO:0000256" key="7">
    <source>
        <dbReference type="SAM" id="Phobius"/>
    </source>
</evidence>
<name>A0A1T4QFF4_9BACT</name>
<reference evidence="10 11" key="1">
    <citation type="submission" date="2017-02" db="EMBL/GenBank/DDBJ databases">
        <authorList>
            <person name="Peterson S.W."/>
        </authorList>
    </citation>
    <scope>NUCLEOTIDE SEQUENCE [LARGE SCALE GENOMIC DNA]</scope>
    <source>
        <strain evidence="10 11">DSM 22335</strain>
    </source>
</reference>
<proteinExistence type="inferred from homology"/>
<dbReference type="STRING" id="413434.SAMN04488132_10898"/>
<evidence type="ECO:0000313" key="10">
    <source>
        <dbReference type="EMBL" id="SKA02459.1"/>
    </source>
</evidence>
<dbReference type="GO" id="GO:0044874">
    <property type="term" value="P:lipoprotein localization to outer membrane"/>
    <property type="evidence" value="ECO:0007669"/>
    <property type="project" value="TreeGrafter"/>
</dbReference>
<comment type="subcellular location">
    <subcellularLocation>
        <location evidence="1">Cell membrane</location>
        <topology evidence="1">Multi-pass membrane protein</topology>
    </subcellularLocation>
</comment>
<evidence type="ECO:0000256" key="6">
    <source>
        <dbReference type="ARBA" id="ARBA00023136"/>
    </source>
</evidence>
<keyword evidence="4 7" id="KW-0812">Transmembrane</keyword>
<feature type="transmembrane region" description="Helical" evidence="7">
    <location>
        <begin position="278"/>
        <end position="301"/>
    </location>
</feature>
<keyword evidence="3" id="KW-1003">Cell membrane</keyword>
<feature type="domain" description="ABC3 transporter permease C-terminal" evidence="8">
    <location>
        <begin position="277"/>
        <end position="403"/>
    </location>
</feature>
<dbReference type="InterPro" id="IPR051447">
    <property type="entry name" value="Lipoprotein-release_system"/>
</dbReference>
<dbReference type="EMBL" id="FUWH01000008">
    <property type="protein sequence ID" value="SKA02459.1"/>
    <property type="molecule type" value="Genomic_DNA"/>
</dbReference>
<accession>A0A1T4QFF4</accession>
<dbReference type="PANTHER" id="PTHR30489">
    <property type="entry name" value="LIPOPROTEIN-RELEASING SYSTEM TRANSMEMBRANE PROTEIN LOLE"/>
    <property type="match status" value="1"/>
</dbReference>
<feature type="transmembrane region" description="Helical" evidence="7">
    <location>
        <begin position="371"/>
        <end position="398"/>
    </location>
</feature>
<keyword evidence="10" id="KW-0449">Lipoprotein</keyword>
<keyword evidence="5 7" id="KW-1133">Transmembrane helix</keyword>
<comment type="similarity">
    <text evidence="2">Belongs to the ABC-4 integral membrane protein family. LolC/E subfamily.</text>
</comment>
<dbReference type="InterPro" id="IPR025857">
    <property type="entry name" value="MacB_PCD"/>
</dbReference>
<feature type="transmembrane region" description="Helical" evidence="7">
    <location>
        <begin position="22"/>
        <end position="45"/>
    </location>
</feature>
<evidence type="ECO:0000256" key="3">
    <source>
        <dbReference type="ARBA" id="ARBA00022475"/>
    </source>
</evidence>
<evidence type="ECO:0000256" key="2">
    <source>
        <dbReference type="ARBA" id="ARBA00005236"/>
    </source>
</evidence>
<dbReference type="AlphaFoldDB" id="A0A1T4QFF4"/>
<protein>
    <submittedName>
        <fullName evidence="10">Lipoprotein-releasing system permease protein</fullName>
    </submittedName>
</protein>
<evidence type="ECO:0000256" key="5">
    <source>
        <dbReference type="ARBA" id="ARBA00022989"/>
    </source>
</evidence>
<dbReference type="Proteomes" id="UP000190888">
    <property type="component" value="Unassembled WGS sequence"/>
</dbReference>
<dbReference type="Pfam" id="PF12704">
    <property type="entry name" value="MacB_PCD"/>
    <property type="match status" value="1"/>
</dbReference>